<dbReference type="InterPro" id="IPR057293">
    <property type="entry name" value="RNR_OB2"/>
</dbReference>
<dbReference type="InterPro" id="IPR054561">
    <property type="entry name" value="RNR_OB1_N"/>
</dbReference>
<evidence type="ECO:0000256" key="1">
    <source>
        <dbReference type="ARBA" id="ARBA00022839"/>
    </source>
</evidence>
<proteinExistence type="predicted"/>
<dbReference type="InterPro" id="IPR012340">
    <property type="entry name" value="NA-bd_OB-fold"/>
</dbReference>
<dbReference type="EMBL" id="JAIGYQ010000013">
    <property type="protein sequence ID" value="MBX7491459.1"/>
    <property type="molecule type" value="Genomic_DNA"/>
</dbReference>
<evidence type="ECO:0000259" key="3">
    <source>
        <dbReference type="SMART" id="SM00955"/>
    </source>
</evidence>
<dbReference type="Pfam" id="PF00773">
    <property type="entry name" value="RNB"/>
    <property type="match status" value="1"/>
</dbReference>
<dbReference type="Pfam" id="PF24190">
    <property type="entry name" value="OB_RNR_2nd"/>
    <property type="match status" value="1"/>
</dbReference>
<dbReference type="InterPro" id="IPR050180">
    <property type="entry name" value="RNR_Ribonuclease"/>
</dbReference>
<sequence>MLEFLNLLKNGIPLDFKLAESFLQFLESLRSLNVLDVRKGCYVLKKQFCIGKIDIAKEGYGFVIPLPKERAVRDWLVEKKLLKGAQKDDIVLAKMLNKKHNVRIYAKVIQILETKESSVLCYLEKYKLDCMAISIPNEIPYKIKASQKSLKTLPTNTILKINPKNGEILEILGALSDSKMDENITLSLYNRQESFSLQAQLQANSFKAVRLKDFKERVDCTHLPFCVIDPMGAKDHDDAIFYDSENSMLYVAIADVSYYVSKDSALDIEAKARGFSVYFPHKSIPMLPRILSENLCALSEGDLRLAMVWKIRLHKRTKAVLNSELFEAVVKVRQKLTYEDVDALLDSKDSKAVKASIKPMLFALNALTQKLRQKRLKSGFDFLGDDSVMELDKNLELKDTKMKSQTQSHQLVEECMLLANIQSALLQSKQSTQGDEQLKLGIYRVHNAPKQENIEDLFAEFRLLGIYKKNKIPKNIREFHNAILEIQALTQHSNMAVEVDKLIIRSMQQAFYASHNIGHFGLGFEAYSHFTSPIRRYSDLLLHRILKAKIQLNQESLESLPQICEDLSQKEREVAKIEMDFKDRKFARYLNKKIGQAYLGVIINDKSPELIALTTPPLQGARVVCLKGTGVKYQKVRVQIIDVNLATAKVYGRILECFNERFGIQNEQISKYLFIKTHQKAQNVRKRAKLNAKKMDKNIKRSTKATNLKSVNYKPRHKRKGK</sequence>
<dbReference type="PANTHER" id="PTHR23355">
    <property type="entry name" value="RIBONUCLEASE"/>
    <property type="match status" value="1"/>
</dbReference>
<evidence type="ECO:0000313" key="4">
    <source>
        <dbReference type="EMBL" id="MBX7491459.1"/>
    </source>
</evidence>
<keyword evidence="1" id="KW-0378">Hydrolase</keyword>
<reference evidence="4 5" key="1">
    <citation type="submission" date="2021-08" db="EMBL/GenBank/DDBJ databases">
        <title>Helicobacter spp. isolated from feces of Anatolian Ground Squirrel (Spermophilus xanthoprymnus) in Turkey.</title>
        <authorList>
            <person name="Aydin F."/>
            <person name="Abay S."/>
            <person name="Kayman T."/>
            <person name="Karakaya E."/>
            <person name="Saticioglu I.B."/>
        </authorList>
    </citation>
    <scope>NUCLEOTIDE SEQUENCE [LARGE SCALE GENOMIC DNA]</scope>
    <source>
        <strain evidence="4 5">Faydin-H70</strain>
    </source>
</reference>
<protein>
    <submittedName>
        <fullName evidence="4">Ribonuclease R</fullName>
    </submittedName>
</protein>
<keyword evidence="5" id="KW-1185">Reference proteome</keyword>
<evidence type="ECO:0000313" key="5">
    <source>
        <dbReference type="Proteomes" id="UP000700059"/>
    </source>
</evidence>
<gene>
    <name evidence="4" type="ORF">K4G57_08305</name>
</gene>
<dbReference type="PROSITE" id="PS01175">
    <property type="entry name" value="RIBONUCLEASE_II"/>
    <property type="match status" value="1"/>
</dbReference>
<dbReference type="Pfam" id="PF22896">
    <property type="entry name" value="OB_RNR_1st"/>
    <property type="match status" value="1"/>
</dbReference>
<dbReference type="Gene3D" id="2.40.50.140">
    <property type="entry name" value="Nucleic acid-binding proteins"/>
    <property type="match status" value="1"/>
</dbReference>
<dbReference type="Proteomes" id="UP000700059">
    <property type="component" value="Unassembled WGS sequence"/>
</dbReference>
<dbReference type="InterPro" id="IPR022966">
    <property type="entry name" value="RNase_II/R_CS"/>
</dbReference>
<dbReference type="SMART" id="SM00955">
    <property type="entry name" value="RNB"/>
    <property type="match status" value="1"/>
</dbReference>
<keyword evidence="1" id="KW-0269">Exonuclease</keyword>
<feature type="domain" description="RNB" evidence="3">
    <location>
        <begin position="217"/>
        <end position="552"/>
    </location>
</feature>
<dbReference type="SUPFAM" id="SSF50249">
    <property type="entry name" value="Nucleic acid-binding proteins"/>
    <property type="match status" value="1"/>
</dbReference>
<name>A0ABS7JPX1_9HELI</name>
<feature type="region of interest" description="Disordered" evidence="2">
    <location>
        <begin position="694"/>
        <end position="722"/>
    </location>
</feature>
<dbReference type="PANTHER" id="PTHR23355:SF9">
    <property type="entry name" value="DIS3-LIKE EXONUCLEASE 2"/>
    <property type="match status" value="1"/>
</dbReference>
<comment type="caution">
    <text evidence="4">The sequence shown here is derived from an EMBL/GenBank/DDBJ whole genome shotgun (WGS) entry which is preliminary data.</text>
</comment>
<evidence type="ECO:0000256" key="2">
    <source>
        <dbReference type="SAM" id="MobiDB-lite"/>
    </source>
</evidence>
<dbReference type="RefSeq" id="WP_221532315.1">
    <property type="nucleotide sequence ID" value="NZ_JAIGYP010000007.1"/>
</dbReference>
<organism evidence="4 5">
    <name type="scientific">Helicobacter turcicus</name>
    <dbReference type="NCBI Taxonomy" id="2867412"/>
    <lineage>
        <taxon>Bacteria</taxon>
        <taxon>Pseudomonadati</taxon>
        <taxon>Campylobacterota</taxon>
        <taxon>Epsilonproteobacteria</taxon>
        <taxon>Campylobacterales</taxon>
        <taxon>Helicobacteraceae</taxon>
        <taxon>Helicobacter</taxon>
    </lineage>
</organism>
<accession>A0ABS7JPX1</accession>
<dbReference type="InterPro" id="IPR001900">
    <property type="entry name" value="RNase_II/R"/>
</dbReference>
<keyword evidence="1" id="KW-0540">Nuclease</keyword>